<dbReference type="OrthoDB" id="5918222at2759"/>
<protein>
    <submittedName>
        <fullName evidence="1">Uncharacterized protein</fullName>
    </submittedName>
</protein>
<dbReference type="EMBL" id="JYDT01000010">
    <property type="protein sequence ID" value="KRY91926.1"/>
    <property type="molecule type" value="Genomic_DNA"/>
</dbReference>
<gene>
    <name evidence="1" type="ORF">T4D_12651</name>
</gene>
<accession>A0A0V1G0T9</accession>
<sequence>MGPREPEDLYDVLPDERDLCPRVEKAVHHYVISVRPVGASTGDLEALTQSALSDQEALVGPVRLRGPV</sequence>
<dbReference type="AlphaFoldDB" id="A0A0V1G0T9"/>
<organism evidence="1 2">
    <name type="scientific">Trichinella pseudospiralis</name>
    <name type="common">Parasitic roundworm</name>
    <dbReference type="NCBI Taxonomy" id="6337"/>
    <lineage>
        <taxon>Eukaryota</taxon>
        <taxon>Metazoa</taxon>
        <taxon>Ecdysozoa</taxon>
        <taxon>Nematoda</taxon>
        <taxon>Enoplea</taxon>
        <taxon>Dorylaimia</taxon>
        <taxon>Trichinellida</taxon>
        <taxon>Trichinellidae</taxon>
        <taxon>Trichinella</taxon>
    </lineage>
</organism>
<keyword evidence="2" id="KW-1185">Reference proteome</keyword>
<dbReference type="Proteomes" id="UP000054995">
    <property type="component" value="Unassembled WGS sequence"/>
</dbReference>
<comment type="caution">
    <text evidence="1">The sequence shown here is derived from an EMBL/GenBank/DDBJ whole genome shotgun (WGS) entry which is preliminary data.</text>
</comment>
<evidence type="ECO:0000313" key="1">
    <source>
        <dbReference type="EMBL" id="KRY91926.1"/>
    </source>
</evidence>
<proteinExistence type="predicted"/>
<reference evidence="1 2" key="1">
    <citation type="submission" date="2015-01" db="EMBL/GenBank/DDBJ databases">
        <title>Evolution of Trichinella species and genotypes.</title>
        <authorList>
            <person name="Korhonen P.K."/>
            <person name="Edoardo P."/>
            <person name="Giuseppe L.R."/>
            <person name="Gasser R.B."/>
        </authorList>
    </citation>
    <scope>NUCLEOTIDE SEQUENCE [LARGE SCALE GENOMIC DNA]</scope>
    <source>
        <strain evidence="1">ISS470</strain>
    </source>
</reference>
<evidence type="ECO:0000313" key="2">
    <source>
        <dbReference type="Proteomes" id="UP000054995"/>
    </source>
</evidence>
<name>A0A0V1G0T9_TRIPS</name>